<feature type="chain" id="PRO_5040919901" description="Right handed beta helix domain-containing protein" evidence="1">
    <location>
        <begin position="26"/>
        <end position="322"/>
    </location>
</feature>
<organism evidence="2 3">
    <name type="scientific">Bradyrhizobium zhengyangense</name>
    <dbReference type="NCBI Taxonomy" id="2911009"/>
    <lineage>
        <taxon>Bacteria</taxon>
        <taxon>Pseudomonadati</taxon>
        <taxon>Pseudomonadota</taxon>
        <taxon>Alphaproteobacteria</taxon>
        <taxon>Hyphomicrobiales</taxon>
        <taxon>Nitrobacteraceae</taxon>
        <taxon>Bradyrhizobium</taxon>
    </lineage>
</organism>
<accession>A0A9X1UFH9</accession>
<comment type="caution">
    <text evidence="2">The sequence shown here is derived from an EMBL/GenBank/DDBJ whole genome shotgun (WGS) entry which is preliminary data.</text>
</comment>
<evidence type="ECO:0000313" key="2">
    <source>
        <dbReference type="EMBL" id="MCG2633043.1"/>
    </source>
</evidence>
<reference evidence="2" key="1">
    <citation type="submission" date="2022-01" db="EMBL/GenBank/DDBJ databases">
        <title>Genome sequnece data of strain Bradyrhizobium sp. nov.</title>
        <authorList>
            <person name="Zhang J."/>
        </authorList>
    </citation>
    <scope>NUCLEOTIDE SEQUENCE</scope>
    <source>
        <strain evidence="2">WYCCWR 13023</strain>
    </source>
</reference>
<evidence type="ECO:0000256" key="1">
    <source>
        <dbReference type="SAM" id="SignalP"/>
    </source>
</evidence>
<dbReference type="SMART" id="SM00710">
    <property type="entry name" value="PbH1"/>
    <property type="match status" value="6"/>
</dbReference>
<protein>
    <recommendedName>
        <fullName evidence="4">Right handed beta helix domain-containing protein</fullName>
    </recommendedName>
</protein>
<dbReference type="Proteomes" id="UP001139054">
    <property type="component" value="Unassembled WGS sequence"/>
</dbReference>
<evidence type="ECO:0008006" key="4">
    <source>
        <dbReference type="Google" id="ProtNLM"/>
    </source>
</evidence>
<dbReference type="InterPro" id="IPR006626">
    <property type="entry name" value="PbH1"/>
</dbReference>
<feature type="signal peptide" evidence="1">
    <location>
        <begin position="1"/>
        <end position="25"/>
    </location>
</feature>
<sequence>MRTLSLLAIVSSVGFALLPADPAQAQATRTWVSGVGDDVNPCSRTAPCKTFAGAISKTAAGGEISVLDPGGFGAVTITKSISITNDGVGEAGILAAGTNGVVINAGPNDLVSLRGLVIDGAGTGINGIRFLTGVGLNVQNCVIKNFSGAGSGIQFVPTGVSRLSVSDTVISGNGIGSTGGGVFVGAQSAGANTIRASLSRVQLQMNGFGVKVDGSGGTGAVYMTVSDTVVSANSGNGLWAVAPQGASISRIIVDRTSLVNNAGTGILSDGAPSAVLVNNSVVTGNTTGISFVNGGSLSSYKTNAILFNIGSDGVPSGTLSPQ</sequence>
<name>A0A9X1UFH9_9BRAD</name>
<dbReference type="AlphaFoldDB" id="A0A9X1UFH9"/>
<keyword evidence="1" id="KW-0732">Signal</keyword>
<dbReference type="InterPro" id="IPR011050">
    <property type="entry name" value="Pectin_lyase_fold/virulence"/>
</dbReference>
<gene>
    <name evidence="2" type="ORF">L6654_41520</name>
</gene>
<proteinExistence type="predicted"/>
<dbReference type="Gene3D" id="2.160.20.10">
    <property type="entry name" value="Single-stranded right-handed beta-helix, Pectin lyase-like"/>
    <property type="match status" value="1"/>
</dbReference>
<dbReference type="EMBL" id="JAKLTY010000060">
    <property type="protein sequence ID" value="MCG2633043.1"/>
    <property type="molecule type" value="Genomic_DNA"/>
</dbReference>
<dbReference type="SUPFAM" id="SSF51126">
    <property type="entry name" value="Pectin lyase-like"/>
    <property type="match status" value="1"/>
</dbReference>
<dbReference type="InterPro" id="IPR012334">
    <property type="entry name" value="Pectin_lyas_fold"/>
</dbReference>
<evidence type="ECO:0000313" key="3">
    <source>
        <dbReference type="Proteomes" id="UP001139054"/>
    </source>
</evidence>